<gene>
    <name evidence="1" type="ORF">LMG27174_02228</name>
</gene>
<evidence type="ECO:0000313" key="1">
    <source>
        <dbReference type="EMBL" id="CAB3672809.1"/>
    </source>
</evidence>
<dbReference type="AlphaFoldDB" id="A0A6J5ANU2"/>
<name>A0A6J5ANU2_9BURK</name>
<accession>A0A6J5ANU2</accession>
<reference evidence="1 2" key="1">
    <citation type="submission" date="2020-04" db="EMBL/GenBank/DDBJ databases">
        <authorList>
            <person name="De Canck E."/>
        </authorList>
    </citation>
    <scope>NUCLEOTIDE SEQUENCE [LARGE SCALE GENOMIC DNA]</scope>
    <source>
        <strain evidence="1 2">LMG 27174</strain>
    </source>
</reference>
<dbReference type="EMBL" id="CADIJZ010000007">
    <property type="protein sequence ID" value="CAB3672809.1"/>
    <property type="molecule type" value="Genomic_DNA"/>
</dbReference>
<protein>
    <submittedName>
        <fullName evidence="1">Uncharacterized protein</fullName>
    </submittedName>
</protein>
<sequence>MNKRLFYGSDLKTQILNIPELQGFSGHNDKVGRIQYGALAGCTK</sequence>
<organism evidence="1 2">
    <name type="scientific">Paraburkholderia rhynchosiae</name>
    <dbReference type="NCBI Taxonomy" id="487049"/>
    <lineage>
        <taxon>Bacteria</taxon>
        <taxon>Pseudomonadati</taxon>
        <taxon>Pseudomonadota</taxon>
        <taxon>Betaproteobacteria</taxon>
        <taxon>Burkholderiales</taxon>
        <taxon>Burkholderiaceae</taxon>
        <taxon>Paraburkholderia</taxon>
    </lineage>
</organism>
<proteinExistence type="predicted"/>
<dbReference type="Proteomes" id="UP000494205">
    <property type="component" value="Unassembled WGS sequence"/>
</dbReference>
<evidence type="ECO:0000313" key="2">
    <source>
        <dbReference type="Proteomes" id="UP000494205"/>
    </source>
</evidence>